<dbReference type="SUPFAM" id="SSF52047">
    <property type="entry name" value="RNI-like"/>
    <property type="match status" value="1"/>
</dbReference>
<feature type="region of interest" description="Disordered" evidence="1">
    <location>
        <begin position="101"/>
        <end position="128"/>
    </location>
</feature>
<reference evidence="2" key="1">
    <citation type="submission" date="2020-03" db="EMBL/GenBank/DDBJ databases">
        <authorList>
            <person name="Weist P."/>
        </authorList>
    </citation>
    <scope>NUCLEOTIDE SEQUENCE</scope>
</reference>
<comment type="caution">
    <text evidence="2">The sequence shown here is derived from an EMBL/GenBank/DDBJ whole genome shotgun (WGS) entry which is preliminary data.</text>
</comment>
<feature type="compositionally biased region" description="Pro residues" evidence="1">
    <location>
        <begin position="101"/>
        <end position="123"/>
    </location>
</feature>
<dbReference type="AlphaFoldDB" id="A0A9N7V4B1"/>
<dbReference type="Gene3D" id="3.80.10.10">
    <property type="entry name" value="Ribonuclease Inhibitor"/>
    <property type="match status" value="1"/>
</dbReference>
<proteinExistence type="predicted"/>
<keyword evidence="3" id="KW-1185">Reference proteome</keyword>
<evidence type="ECO:0000256" key="1">
    <source>
        <dbReference type="SAM" id="MobiDB-lite"/>
    </source>
</evidence>
<dbReference type="Proteomes" id="UP001153269">
    <property type="component" value="Unassembled WGS sequence"/>
</dbReference>
<evidence type="ECO:0000313" key="3">
    <source>
        <dbReference type="Proteomes" id="UP001153269"/>
    </source>
</evidence>
<gene>
    <name evidence="2" type="ORF">PLEPLA_LOCUS29599</name>
</gene>
<feature type="non-terminal residue" evidence="2">
    <location>
        <position position="179"/>
    </location>
</feature>
<name>A0A9N7V4B1_PLEPL</name>
<organism evidence="2 3">
    <name type="scientific">Pleuronectes platessa</name>
    <name type="common">European plaice</name>
    <dbReference type="NCBI Taxonomy" id="8262"/>
    <lineage>
        <taxon>Eukaryota</taxon>
        <taxon>Metazoa</taxon>
        <taxon>Chordata</taxon>
        <taxon>Craniata</taxon>
        <taxon>Vertebrata</taxon>
        <taxon>Euteleostomi</taxon>
        <taxon>Actinopterygii</taxon>
        <taxon>Neopterygii</taxon>
        <taxon>Teleostei</taxon>
        <taxon>Neoteleostei</taxon>
        <taxon>Acanthomorphata</taxon>
        <taxon>Carangaria</taxon>
        <taxon>Pleuronectiformes</taxon>
        <taxon>Pleuronectoidei</taxon>
        <taxon>Pleuronectidae</taxon>
        <taxon>Pleuronectes</taxon>
    </lineage>
</organism>
<dbReference type="EMBL" id="CADEAL010002732">
    <property type="protein sequence ID" value="CAB1441874.1"/>
    <property type="molecule type" value="Genomic_DNA"/>
</dbReference>
<feature type="region of interest" description="Disordered" evidence="1">
    <location>
        <begin position="141"/>
        <end position="179"/>
    </location>
</feature>
<dbReference type="InterPro" id="IPR032675">
    <property type="entry name" value="LRR_dom_sf"/>
</dbReference>
<evidence type="ECO:0000313" key="2">
    <source>
        <dbReference type="EMBL" id="CAB1441874.1"/>
    </source>
</evidence>
<protein>
    <submittedName>
        <fullName evidence="2">Uncharacterized protein</fullName>
    </submittedName>
</protein>
<accession>A0A9N7V4B1</accession>
<sequence>LRSNPSHLRELDLRGNDLKDSEVKELLDLQQSSTCRLETLSVSAPNRSLELGSRVIMLAVWPVTSRPDRSVKKEEEMFLYLECGHFISRIYCRSNTRITSSPPPSYPTPFHPSHPSPSHPPPSHGALGWKLATAPVATLAATDGRRPRQLQPATAAATAGNRGSYGRQPWQLLAAGGRS</sequence>